<organism evidence="1">
    <name type="scientific">gut metagenome</name>
    <dbReference type="NCBI Taxonomy" id="749906"/>
    <lineage>
        <taxon>unclassified sequences</taxon>
        <taxon>metagenomes</taxon>
        <taxon>organismal metagenomes</taxon>
    </lineage>
</organism>
<protein>
    <submittedName>
        <fullName evidence="1">Uncharacterized protein</fullName>
    </submittedName>
</protein>
<gene>
    <name evidence="1" type="ORF">EVA_07885</name>
</gene>
<reference evidence="1" key="1">
    <citation type="journal article" date="2012" name="PLoS ONE">
        <title>Gene sets for utilization of primary and secondary nutrition supplies in the distal gut of endangered iberian lynx.</title>
        <authorList>
            <person name="Alcaide M."/>
            <person name="Messina E."/>
            <person name="Richter M."/>
            <person name="Bargiela R."/>
            <person name="Peplies J."/>
            <person name="Huws S.A."/>
            <person name="Newbold C.J."/>
            <person name="Golyshin P.N."/>
            <person name="Simon M.A."/>
            <person name="Lopez G."/>
            <person name="Yakimov M.M."/>
            <person name="Ferrer M."/>
        </authorList>
    </citation>
    <scope>NUCLEOTIDE SEQUENCE</scope>
</reference>
<evidence type="ECO:0000313" key="1">
    <source>
        <dbReference type="EMBL" id="EJX04008.1"/>
    </source>
</evidence>
<comment type="caution">
    <text evidence="1">The sequence shown here is derived from an EMBL/GenBank/DDBJ whole genome shotgun (WGS) entry which is preliminary data.</text>
</comment>
<dbReference type="EMBL" id="AMCI01001954">
    <property type="protein sequence ID" value="EJX04008.1"/>
    <property type="molecule type" value="Genomic_DNA"/>
</dbReference>
<dbReference type="AlphaFoldDB" id="J9GNU0"/>
<proteinExistence type="predicted"/>
<accession>J9GNU0</accession>
<sequence length="210" mass="24074">MCSSSMIRRGRRSGPLFYCLCCRLRQGLPQTRFWCLYCLCLYIFSFYCKFKQILIVSQCFFQLAECILRLCGVRRLAVPFVSAGHKVNILSHNGFHQYHYRLSMAFFRFGCTESIKYAVEIVSVGFNYCPSERFPFGFQIAKSCNIFDIAVNLLVVPVCNGCQIVYSVVRCKHSGLPYLAFLRFSVAYHHIDGVVVTVQFLAKGYSGCSR</sequence>
<name>J9GNU0_9ZZZZ</name>